<dbReference type="SFLD" id="SFLDS00003">
    <property type="entry name" value="Haloacid_Dehalogenase"/>
    <property type="match status" value="1"/>
</dbReference>
<dbReference type="InterPro" id="IPR006439">
    <property type="entry name" value="HAD-SF_hydro_IA"/>
</dbReference>
<evidence type="ECO:0000313" key="1">
    <source>
        <dbReference type="EMBL" id="RMW52578.1"/>
    </source>
</evidence>
<name>A0AB37REH8_LACPE</name>
<dbReference type="Proteomes" id="UP000281061">
    <property type="component" value="Unassembled WGS sequence"/>
</dbReference>
<dbReference type="InterPro" id="IPR023214">
    <property type="entry name" value="HAD_sf"/>
</dbReference>
<dbReference type="InterPro" id="IPR050155">
    <property type="entry name" value="HAD-like_hydrolase_sf"/>
</dbReference>
<reference evidence="1 2" key="1">
    <citation type="submission" date="2018-10" db="EMBL/GenBank/DDBJ databases">
        <title>Genome sequences of five Lactobacillus pentosus strains isolated from brines of traditionally fermented spanish-style green table olives and differences between them.</title>
        <authorList>
            <person name="Jimenez Diaz R."/>
        </authorList>
    </citation>
    <scope>NUCLEOTIDE SEQUENCE [LARGE SCALE GENOMIC DNA]</scope>
    <source>
        <strain evidence="1 2">IG8</strain>
    </source>
</reference>
<dbReference type="GO" id="GO:0008967">
    <property type="term" value="F:phosphoglycolate phosphatase activity"/>
    <property type="evidence" value="ECO:0007669"/>
    <property type="project" value="TreeGrafter"/>
</dbReference>
<dbReference type="NCBIfam" id="TIGR01549">
    <property type="entry name" value="HAD-SF-IA-v1"/>
    <property type="match status" value="1"/>
</dbReference>
<dbReference type="GO" id="GO:0006281">
    <property type="term" value="P:DNA repair"/>
    <property type="evidence" value="ECO:0007669"/>
    <property type="project" value="TreeGrafter"/>
</dbReference>
<dbReference type="RefSeq" id="WP_122211968.1">
    <property type="nucleotide sequence ID" value="NZ_RDCH01000078.1"/>
</dbReference>
<organism evidence="1 2">
    <name type="scientific">Lactiplantibacillus pentosus</name>
    <name type="common">Lactobacillus pentosus</name>
    <dbReference type="NCBI Taxonomy" id="1589"/>
    <lineage>
        <taxon>Bacteria</taxon>
        <taxon>Bacillati</taxon>
        <taxon>Bacillota</taxon>
        <taxon>Bacilli</taxon>
        <taxon>Lactobacillales</taxon>
        <taxon>Lactobacillaceae</taxon>
        <taxon>Lactiplantibacillus</taxon>
    </lineage>
</organism>
<proteinExistence type="predicted"/>
<protein>
    <submittedName>
        <fullName evidence="1">HAD family hydrolase</fullName>
    </submittedName>
</protein>
<accession>A0AB37REH8</accession>
<dbReference type="InterPro" id="IPR041492">
    <property type="entry name" value="HAD_2"/>
</dbReference>
<dbReference type="Gene3D" id="1.10.150.240">
    <property type="entry name" value="Putative phosphatase, domain 2"/>
    <property type="match status" value="1"/>
</dbReference>
<dbReference type="Gene3D" id="3.40.50.1000">
    <property type="entry name" value="HAD superfamily/HAD-like"/>
    <property type="match status" value="1"/>
</dbReference>
<dbReference type="InterPro" id="IPR036412">
    <property type="entry name" value="HAD-like_sf"/>
</dbReference>
<sequence length="209" mass="22843">MAYKNILFDVDNTLIDSATIAATVFHNVTAEYGFDVPVQTARELVGIPTDKILERLHISPVQEITKAFTVAIGEHKDKLHYFPGISDLFNDLHARHFEVGIVTSRTAAEVRSDLGAFPEITSANIIVTADKTTQHKPSGAPLEYAVKQNHLAKSETIYIGDTIYDMQAAQDAHIDFASASWGALPSTDFSAATFQPAKPQDLLKSLMNA</sequence>
<dbReference type="SFLD" id="SFLDG01129">
    <property type="entry name" value="C1.5:_HAD__Beta-PGM__Phosphata"/>
    <property type="match status" value="1"/>
</dbReference>
<dbReference type="Pfam" id="PF13419">
    <property type="entry name" value="HAD_2"/>
    <property type="match status" value="1"/>
</dbReference>
<dbReference type="PANTHER" id="PTHR43434">
    <property type="entry name" value="PHOSPHOGLYCOLATE PHOSPHATASE"/>
    <property type="match status" value="1"/>
</dbReference>
<dbReference type="InterPro" id="IPR023198">
    <property type="entry name" value="PGP-like_dom2"/>
</dbReference>
<dbReference type="PANTHER" id="PTHR43434:SF1">
    <property type="entry name" value="PHOSPHOGLYCOLATE PHOSPHATASE"/>
    <property type="match status" value="1"/>
</dbReference>
<evidence type="ECO:0000313" key="2">
    <source>
        <dbReference type="Proteomes" id="UP000281061"/>
    </source>
</evidence>
<gene>
    <name evidence="1" type="ORF">D6U17_13615</name>
</gene>
<comment type="caution">
    <text evidence="1">The sequence shown here is derived from an EMBL/GenBank/DDBJ whole genome shotgun (WGS) entry which is preliminary data.</text>
</comment>
<dbReference type="SUPFAM" id="SSF56784">
    <property type="entry name" value="HAD-like"/>
    <property type="match status" value="1"/>
</dbReference>
<keyword evidence="1" id="KW-0378">Hydrolase</keyword>
<dbReference type="EMBL" id="RDCL01000090">
    <property type="protein sequence ID" value="RMW52578.1"/>
    <property type="molecule type" value="Genomic_DNA"/>
</dbReference>
<dbReference type="AlphaFoldDB" id="A0AB37REH8"/>